<keyword evidence="3" id="KW-0804">Transcription</keyword>
<evidence type="ECO:0000313" key="6">
    <source>
        <dbReference type="Proteomes" id="UP000008366"/>
    </source>
</evidence>
<protein>
    <submittedName>
        <fullName evidence="5">Putative GntR family transcriptional regulator</fullName>
    </submittedName>
</protein>
<keyword evidence="1" id="KW-0805">Transcription regulation</keyword>
<dbReference type="SMART" id="SM00345">
    <property type="entry name" value="HTH_GNTR"/>
    <property type="match status" value="1"/>
</dbReference>
<name>K6W6Y7_9MICO</name>
<dbReference type="InterPro" id="IPR036390">
    <property type="entry name" value="WH_DNA-bd_sf"/>
</dbReference>
<dbReference type="InterPro" id="IPR008920">
    <property type="entry name" value="TF_FadR/GntR_C"/>
</dbReference>
<dbReference type="InterPro" id="IPR036388">
    <property type="entry name" value="WH-like_DNA-bd_sf"/>
</dbReference>
<keyword evidence="2" id="KW-0238">DNA-binding</keyword>
<dbReference type="PROSITE" id="PS50949">
    <property type="entry name" value="HTH_GNTR"/>
    <property type="match status" value="1"/>
</dbReference>
<proteinExistence type="predicted"/>
<dbReference type="Gene3D" id="1.10.10.10">
    <property type="entry name" value="Winged helix-like DNA-binding domain superfamily/Winged helix DNA-binding domain"/>
    <property type="match status" value="1"/>
</dbReference>
<organism evidence="5 6">
    <name type="scientific">Kineosphaera limosa NBRC 100340</name>
    <dbReference type="NCBI Taxonomy" id="1184609"/>
    <lineage>
        <taxon>Bacteria</taxon>
        <taxon>Bacillati</taxon>
        <taxon>Actinomycetota</taxon>
        <taxon>Actinomycetes</taxon>
        <taxon>Micrococcales</taxon>
        <taxon>Dermatophilaceae</taxon>
        <taxon>Kineosphaera</taxon>
    </lineage>
</organism>
<dbReference type="GO" id="GO:0003700">
    <property type="term" value="F:DNA-binding transcription factor activity"/>
    <property type="evidence" value="ECO:0007669"/>
    <property type="project" value="InterPro"/>
</dbReference>
<reference evidence="5 6" key="1">
    <citation type="submission" date="2012-08" db="EMBL/GenBank/DDBJ databases">
        <title>Whole genome shotgun sequence of Kineosphaera limosa NBRC 100340.</title>
        <authorList>
            <person name="Yoshida I."/>
            <person name="Isaki S."/>
            <person name="Hosoyama A."/>
            <person name="Tsuchikane K."/>
            <person name="Katsumata H."/>
            <person name="Ando Y."/>
            <person name="Ohji S."/>
            <person name="Hamada M."/>
            <person name="Tamura T."/>
            <person name="Yamazoe A."/>
            <person name="Yamazaki S."/>
            <person name="Fujita N."/>
        </authorList>
    </citation>
    <scope>NUCLEOTIDE SEQUENCE [LARGE SCALE GENOMIC DNA]</scope>
    <source>
        <strain evidence="5 6">NBRC 100340</strain>
    </source>
</reference>
<dbReference type="AlphaFoldDB" id="K6W6Y7"/>
<dbReference type="Pfam" id="PF00392">
    <property type="entry name" value="GntR"/>
    <property type="match status" value="1"/>
</dbReference>
<dbReference type="SUPFAM" id="SSF48008">
    <property type="entry name" value="GntR ligand-binding domain-like"/>
    <property type="match status" value="1"/>
</dbReference>
<dbReference type="GO" id="GO:0003677">
    <property type="term" value="F:DNA binding"/>
    <property type="evidence" value="ECO:0007669"/>
    <property type="project" value="UniProtKB-KW"/>
</dbReference>
<gene>
    <name evidence="5" type="ORF">KILIM_015_00200</name>
</gene>
<dbReference type="InterPro" id="IPR011711">
    <property type="entry name" value="GntR_C"/>
</dbReference>
<dbReference type="Proteomes" id="UP000008366">
    <property type="component" value="Unassembled WGS sequence"/>
</dbReference>
<dbReference type="RefSeq" id="WP_006591492.1">
    <property type="nucleotide sequence ID" value="NZ_BAHD01000015.1"/>
</dbReference>
<dbReference type="eggNOG" id="COG1802">
    <property type="taxonomic scope" value="Bacteria"/>
</dbReference>
<dbReference type="STRING" id="1184609.KILIM_015_00200"/>
<accession>K6W6Y7</accession>
<evidence type="ECO:0000256" key="3">
    <source>
        <dbReference type="ARBA" id="ARBA00023163"/>
    </source>
</evidence>
<dbReference type="PANTHER" id="PTHR43537">
    <property type="entry name" value="TRANSCRIPTIONAL REGULATOR, GNTR FAMILY"/>
    <property type="match status" value="1"/>
</dbReference>
<dbReference type="SUPFAM" id="SSF46785">
    <property type="entry name" value="Winged helix' DNA-binding domain"/>
    <property type="match status" value="1"/>
</dbReference>
<dbReference type="SMART" id="SM00895">
    <property type="entry name" value="FCD"/>
    <property type="match status" value="1"/>
</dbReference>
<dbReference type="EMBL" id="BAHD01000015">
    <property type="protein sequence ID" value="GAB94960.1"/>
    <property type="molecule type" value="Genomic_DNA"/>
</dbReference>
<dbReference type="CDD" id="cd07377">
    <property type="entry name" value="WHTH_GntR"/>
    <property type="match status" value="1"/>
</dbReference>
<evidence type="ECO:0000256" key="2">
    <source>
        <dbReference type="ARBA" id="ARBA00023125"/>
    </source>
</evidence>
<dbReference type="InterPro" id="IPR000524">
    <property type="entry name" value="Tscrpt_reg_HTH_GntR"/>
</dbReference>
<dbReference type="PANTHER" id="PTHR43537:SF5">
    <property type="entry name" value="UXU OPERON TRANSCRIPTIONAL REGULATOR"/>
    <property type="match status" value="1"/>
</dbReference>
<evidence type="ECO:0000313" key="5">
    <source>
        <dbReference type="EMBL" id="GAB94960.1"/>
    </source>
</evidence>
<evidence type="ECO:0000259" key="4">
    <source>
        <dbReference type="PROSITE" id="PS50949"/>
    </source>
</evidence>
<sequence>MTTRSITAAARAYQRLRDEILDGTLAPGDPLLEVAQSQRLGVSRTPVREAFALLVNDGLATPTGGRGLVVTDLDPSEAASIFEMRATLEPQAAKLAAQRGQTEVFEGFAAEFAAWHAALAGDPAQIAVDSYFETIARFDRAITEAAANRYLAQALETLNTHTARLRRQSSASLARISASAAEHALIASAIANGDPDLAVHATHIHLHASREHYGRIAASAQSDER</sequence>
<evidence type="ECO:0000256" key="1">
    <source>
        <dbReference type="ARBA" id="ARBA00023015"/>
    </source>
</evidence>
<keyword evidence="6" id="KW-1185">Reference proteome</keyword>
<feature type="domain" description="HTH gntR-type" evidence="4">
    <location>
        <begin position="6"/>
        <end position="73"/>
    </location>
</feature>
<comment type="caution">
    <text evidence="5">The sequence shown here is derived from an EMBL/GenBank/DDBJ whole genome shotgun (WGS) entry which is preliminary data.</text>
</comment>
<dbReference type="Gene3D" id="1.20.120.530">
    <property type="entry name" value="GntR ligand-binding domain-like"/>
    <property type="match status" value="1"/>
</dbReference>
<dbReference type="Pfam" id="PF07729">
    <property type="entry name" value="FCD"/>
    <property type="match status" value="1"/>
</dbReference>